<evidence type="ECO:0000259" key="1">
    <source>
        <dbReference type="SMART" id="SM00563"/>
    </source>
</evidence>
<comment type="caution">
    <text evidence="2">The sequence shown here is derived from an EMBL/GenBank/DDBJ whole genome shotgun (WGS) entry which is preliminary data.</text>
</comment>
<dbReference type="SMART" id="SM00563">
    <property type="entry name" value="PlsC"/>
    <property type="match status" value="1"/>
</dbReference>
<name>A0ABU7LVE9_9PROT</name>
<organism evidence="2 3">
    <name type="scientific">Hyphobacterium lacteum</name>
    <dbReference type="NCBI Taxonomy" id="3116575"/>
    <lineage>
        <taxon>Bacteria</taxon>
        <taxon>Pseudomonadati</taxon>
        <taxon>Pseudomonadota</taxon>
        <taxon>Alphaproteobacteria</taxon>
        <taxon>Maricaulales</taxon>
        <taxon>Maricaulaceae</taxon>
        <taxon>Hyphobacterium</taxon>
    </lineage>
</organism>
<dbReference type="EMBL" id="JAZDRP010000011">
    <property type="protein sequence ID" value="MEE2527309.1"/>
    <property type="molecule type" value="Genomic_DNA"/>
</dbReference>
<keyword evidence="3" id="KW-1185">Reference proteome</keyword>
<dbReference type="Proteomes" id="UP001354971">
    <property type="component" value="Unassembled WGS sequence"/>
</dbReference>
<dbReference type="RefSeq" id="WP_330199971.1">
    <property type="nucleotide sequence ID" value="NZ_JAZDRP010000011.1"/>
</dbReference>
<feature type="domain" description="Phospholipid/glycerol acyltransferase" evidence="1">
    <location>
        <begin position="81"/>
        <end position="205"/>
    </location>
</feature>
<proteinExistence type="predicted"/>
<dbReference type="SUPFAM" id="SSF69593">
    <property type="entry name" value="Glycerol-3-phosphate (1)-acyltransferase"/>
    <property type="match status" value="1"/>
</dbReference>
<dbReference type="Pfam" id="PF01553">
    <property type="entry name" value="Acyltransferase"/>
    <property type="match status" value="1"/>
</dbReference>
<evidence type="ECO:0000313" key="3">
    <source>
        <dbReference type="Proteomes" id="UP001354971"/>
    </source>
</evidence>
<dbReference type="InterPro" id="IPR002123">
    <property type="entry name" value="Plipid/glycerol_acylTrfase"/>
</dbReference>
<sequence length="272" mass="30943">MSRHIVDRLIEERAPKLTQREKVWSLIKAIGYPLLGYRKAVQIADAIADLPGTGTLEWVSDYLSLKPSPENLDQIPETGGCVVIANHPGGIADGVAVWEALRQRRPDVCFFANRDALRVSPGLSELIIPVEWRQNFRSRENARETLKSALDAFRSDRCVVIFPAGRMAEWSWKEWRLREKPWMPTAVSFARRFGQPIIPLGVRQRMPVLYYALAQIHVELKDMTVFQGFIGKKGAHYPLRFGQPIDPKSLPESEAEATELIRDACERLAWGR</sequence>
<evidence type="ECO:0000313" key="2">
    <source>
        <dbReference type="EMBL" id="MEE2527309.1"/>
    </source>
</evidence>
<reference evidence="2 3" key="1">
    <citation type="submission" date="2024-01" db="EMBL/GenBank/DDBJ databases">
        <title>Hyphobacterium bacterium isolated from marine sediment.</title>
        <authorList>
            <person name="Zhao S."/>
        </authorList>
    </citation>
    <scope>NUCLEOTIDE SEQUENCE [LARGE SCALE GENOMIC DNA]</scope>
    <source>
        <strain evidence="3">HN65</strain>
    </source>
</reference>
<keyword evidence="2" id="KW-0808">Transferase</keyword>
<gene>
    <name evidence="2" type="ORF">V0U79_13160</name>
</gene>
<dbReference type="GO" id="GO:0016746">
    <property type="term" value="F:acyltransferase activity"/>
    <property type="evidence" value="ECO:0007669"/>
    <property type="project" value="UniProtKB-KW"/>
</dbReference>
<keyword evidence="2" id="KW-0012">Acyltransferase</keyword>
<protein>
    <submittedName>
        <fullName evidence="2">1-acyl-sn-glycerol-3-phosphate acyltransferase</fullName>
    </submittedName>
</protein>
<accession>A0ABU7LVE9</accession>